<dbReference type="Gene3D" id="3.30.1330.120">
    <property type="entry name" value="2-methylcitrate dehydratase PrpD"/>
    <property type="match status" value="1"/>
</dbReference>
<dbReference type="InterPro" id="IPR005656">
    <property type="entry name" value="MmgE_PrpD"/>
</dbReference>
<dbReference type="Pfam" id="PF19305">
    <property type="entry name" value="MmgE_PrpD_C"/>
    <property type="match status" value="1"/>
</dbReference>
<dbReference type="AlphaFoldDB" id="A0A094PXY3"/>
<dbReference type="SUPFAM" id="SSF103378">
    <property type="entry name" value="2-methylcitrate dehydratase PrpD"/>
    <property type="match status" value="1"/>
</dbReference>
<name>A0A094PXY3_9ZZZZ</name>
<comment type="similarity">
    <text evidence="1">Belongs to the PrpD family.</text>
</comment>
<reference evidence="4" key="1">
    <citation type="submission" date="2014-06" db="EMBL/GenBank/DDBJ databases">
        <title>Key roles for freshwater Actinobacteria revealed by deep metagenomic sequencing.</title>
        <authorList>
            <person name="Ghai R."/>
            <person name="Mizuno C.M."/>
            <person name="Picazo A."/>
            <person name="Camacho A."/>
            <person name="Rodriguez-Valera F."/>
        </authorList>
    </citation>
    <scope>NUCLEOTIDE SEQUENCE</scope>
</reference>
<dbReference type="PANTHER" id="PTHR16943">
    <property type="entry name" value="2-METHYLCITRATE DEHYDRATASE-RELATED"/>
    <property type="match status" value="1"/>
</dbReference>
<dbReference type="InterPro" id="IPR045336">
    <property type="entry name" value="MmgE_PrpD_N"/>
</dbReference>
<dbReference type="InterPro" id="IPR045337">
    <property type="entry name" value="MmgE_PrpD_C"/>
</dbReference>
<gene>
    <name evidence="4" type="ORF">GM51_16860</name>
</gene>
<dbReference type="Pfam" id="PF03972">
    <property type="entry name" value="MmgE_PrpD_N"/>
    <property type="match status" value="1"/>
</dbReference>
<dbReference type="Gene3D" id="1.10.4100.10">
    <property type="entry name" value="2-methylcitrate dehydratase PrpD"/>
    <property type="match status" value="1"/>
</dbReference>
<accession>A0A094PXY3</accession>
<evidence type="ECO:0000256" key="1">
    <source>
        <dbReference type="ARBA" id="ARBA00006174"/>
    </source>
</evidence>
<sequence>MSNSQTLAQVIGDWAAEVKISDVPSNVQDQALLNILDAVGIAFASTNYDFATKSIAASVALGSGPRGAIACTERFTVRDQAMLNGILIHGLDFDDTHVPGVIHATASAAPTAIAIADDRELSGNDLVLGFLVALEIGARVGTAANGGFHAQGFHPTGLAGAFGAATAAAKMIGLDSHGIASAQGIVGSLASGSMEFLETGAWTKRLHPGWAAVCGITSAELAKAKFEAPLAIYEGRFGLFNTHTPAGHNTDISAVTADLGAVWELLKVAIKPYAACHFTHACIDIAIELVTQNNLQASDIESVLTIIPAQVVPVVSEPAKSKLTPRSDYDAKFSLPFIVATAIAKRRFTLADLADECLVDPVLLELAAKVSYQNDPNPTFPKYFHGEVVIKTKDGRTFTKREDVNRGADERPLSAQEVEAKFRDNMELVTDNNVADRVFNAVMSLPTTKNSRDFVEALRLQ</sequence>
<evidence type="ECO:0000313" key="4">
    <source>
        <dbReference type="EMBL" id="KGA14609.1"/>
    </source>
</evidence>
<proteinExistence type="inferred from homology"/>
<evidence type="ECO:0000259" key="2">
    <source>
        <dbReference type="Pfam" id="PF03972"/>
    </source>
</evidence>
<dbReference type="InterPro" id="IPR042183">
    <property type="entry name" value="MmgE/PrpD_sf_1"/>
</dbReference>
<dbReference type="EMBL" id="JNSL01000142">
    <property type="protein sequence ID" value="KGA14609.1"/>
    <property type="molecule type" value="Genomic_DNA"/>
</dbReference>
<dbReference type="PANTHER" id="PTHR16943:SF8">
    <property type="entry name" value="2-METHYLCITRATE DEHYDRATASE"/>
    <property type="match status" value="1"/>
</dbReference>
<feature type="domain" description="MmgE/PrpD N-terminal" evidence="2">
    <location>
        <begin position="11"/>
        <end position="244"/>
    </location>
</feature>
<dbReference type="GO" id="GO:0016829">
    <property type="term" value="F:lyase activity"/>
    <property type="evidence" value="ECO:0007669"/>
    <property type="project" value="InterPro"/>
</dbReference>
<organism evidence="4">
    <name type="scientific">freshwater metagenome</name>
    <dbReference type="NCBI Taxonomy" id="449393"/>
    <lineage>
        <taxon>unclassified sequences</taxon>
        <taxon>metagenomes</taxon>
        <taxon>ecological metagenomes</taxon>
    </lineage>
</organism>
<feature type="domain" description="MmgE/PrpD C-terminal" evidence="3">
    <location>
        <begin position="273"/>
        <end position="436"/>
    </location>
</feature>
<dbReference type="InterPro" id="IPR042188">
    <property type="entry name" value="MmgE/PrpD_sf_2"/>
</dbReference>
<comment type="caution">
    <text evidence="4">The sequence shown here is derived from an EMBL/GenBank/DDBJ whole genome shotgun (WGS) entry which is preliminary data.</text>
</comment>
<protein>
    <submittedName>
        <fullName evidence="4">MmgE/PrpD family protein</fullName>
    </submittedName>
</protein>
<dbReference type="InterPro" id="IPR036148">
    <property type="entry name" value="MmgE/PrpD_sf"/>
</dbReference>
<evidence type="ECO:0000259" key="3">
    <source>
        <dbReference type="Pfam" id="PF19305"/>
    </source>
</evidence>